<dbReference type="InterPro" id="IPR021301">
    <property type="entry name" value="DUF2779"/>
</dbReference>
<name>A0A1F4NQJ2_UNCK3</name>
<accession>A0A1F4NQJ2</accession>
<feature type="domain" description="DUF2779" evidence="1">
    <location>
        <begin position="290"/>
        <end position="415"/>
    </location>
</feature>
<dbReference type="Pfam" id="PF11074">
    <property type="entry name" value="DUF2779"/>
    <property type="match status" value="1"/>
</dbReference>
<evidence type="ECO:0000313" key="2">
    <source>
        <dbReference type="EMBL" id="OGB73680.1"/>
    </source>
</evidence>
<dbReference type="EMBL" id="METD01000001">
    <property type="protein sequence ID" value="OGB73680.1"/>
    <property type="molecule type" value="Genomic_DNA"/>
</dbReference>
<gene>
    <name evidence="2" type="ORF">A3K51_02470</name>
</gene>
<organism evidence="2 3">
    <name type="scientific">candidate division Kazan bacterium RIFCSPLOWO2_01_FULL_45_19</name>
    <dbReference type="NCBI Taxonomy" id="1798538"/>
    <lineage>
        <taxon>Bacteria</taxon>
        <taxon>Bacteria division Kazan-3B-28</taxon>
    </lineage>
</organism>
<dbReference type="Proteomes" id="UP000178085">
    <property type="component" value="Unassembled WGS sequence"/>
</dbReference>
<proteinExistence type="predicted"/>
<comment type="caution">
    <text evidence="2">The sequence shown here is derived from an EMBL/GenBank/DDBJ whole genome shotgun (WGS) entry which is preliminary data.</text>
</comment>
<dbReference type="AlphaFoldDB" id="A0A1F4NQJ2"/>
<evidence type="ECO:0000259" key="1">
    <source>
        <dbReference type="Pfam" id="PF11074"/>
    </source>
</evidence>
<evidence type="ECO:0000313" key="3">
    <source>
        <dbReference type="Proteomes" id="UP000178085"/>
    </source>
</evidence>
<sequence length="486" mass="55174">MLFLRHPAWLWLKKHAKDKLPPVDEDTQAIFDAGFLFETYAEQLFPDATKLEYDRGDYQAYGKLTAETKQAIASGATTIMQGRFEAGDITCICDVLVRVKDNEFDLYEIKSSTHAKPEHEPDLAFQMVVLEDCGYTVNKIYVVHVNNEYVRNGEVTAKDLAKMTEVIDQVKALRETTRENIKQALEVMNSKECPDISPSLAKLGAFNDWLGIFKTLAEVEEYSIYDLCSPGASKIGKLEALGIKQIKDIPEDFALSVKQQSQVRATKTNEVCVDKPKIKQFLSELKYPLYFLDYETLSSVVPYFDGLGPYKQLPFQYSLHVIEKPGGEVNHFEYLHQDNSNPAQPISESLKSQIGDSGTVLVWFEGFEKTCNELLGALLPEFTTFFKDLNDRIVDLMIPFSTCSYVHKDFFGSTSIKQVLPVLIPELSYKDLDIHAGGAAQRLWMEAVLDGKRADEKDKILKDLKQYCELDTYAMVKIFQFISDIK</sequence>
<dbReference type="Gene3D" id="3.90.320.10">
    <property type="match status" value="1"/>
</dbReference>
<protein>
    <recommendedName>
        <fullName evidence="1">DUF2779 domain-containing protein</fullName>
    </recommendedName>
</protein>
<dbReference type="InterPro" id="IPR011604">
    <property type="entry name" value="PDDEXK-like_dom_sf"/>
</dbReference>
<reference evidence="2 3" key="1">
    <citation type="journal article" date="2016" name="Nat. Commun.">
        <title>Thousands of microbial genomes shed light on interconnected biogeochemical processes in an aquifer system.</title>
        <authorList>
            <person name="Anantharaman K."/>
            <person name="Brown C.T."/>
            <person name="Hug L.A."/>
            <person name="Sharon I."/>
            <person name="Castelle C.J."/>
            <person name="Probst A.J."/>
            <person name="Thomas B.C."/>
            <person name="Singh A."/>
            <person name="Wilkins M.J."/>
            <person name="Karaoz U."/>
            <person name="Brodie E.L."/>
            <person name="Williams K.H."/>
            <person name="Hubbard S.S."/>
            <person name="Banfield J.F."/>
        </authorList>
    </citation>
    <scope>NUCLEOTIDE SEQUENCE [LARGE SCALE GENOMIC DNA]</scope>
</reference>